<name>A0A285VFJ8_9ACTN</name>
<accession>A0A285VFJ8</accession>
<gene>
    <name evidence="2" type="ORF">SAMN05660748_4217</name>
</gene>
<dbReference type="Proteomes" id="UP000219435">
    <property type="component" value="Unassembled WGS sequence"/>
</dbReference>
<evidence type="ECO:0000313" key="2">
    <source>
        <dbReference type="EMBL" id="SOC52872.1"/>
    </source>
</evidence>
<organism evidence="2 3">
    <name type="scientific">Blastococcus aggregatus</name>
    <dbReference type="NCBI Taxonomy" id="38502"/>
    <lineage>
        <taxon>Bacteria</taxon>
        <taxon>Bacillati</taxon>
        <taxon>Actinomycetota</taxon>
        <taxon>Actinomycetes</taxon>
        <taxon>Geodermatophilales</taxon>
        <taxon>Geodermatophilaceae</taxon>
        <taxon>Blastococcus</taxon>
    </lineage>
</organism>
<dbReference type="GO" id="GO:0004540">
    <property type="term" value="F:RNA nuclease activity"/>
    <property type="evidence" value="ECO:0007669"/>
    <property type="project" value="InterPro"/>
</dbReference>
<sequence length="192" mass="20735">MDRTVLLVDAGHLLSGGGSLTVAEHRRTNLDVDVCKLLTALVDRVEQDAELPLLRTYWYDGAREGKPSAEHSALRELDYTKLRLGRLVQGRQKGVDALIYRDLTTLARQRSIVTAYLVAGDEDLCEGVAEAQSLGVQVCLMAVEPAGNSDVSQALIHEADRVIDLDDDFLSPFFAARGPVAAPLGAQPAEPG</sequence>
<evidence type="ECO:0000259" key="1">
    <source>
        <dbReference type="Pfam" id="PF01936"/>
    </source>
</evidence>
<dbReference type="Gene3D" id="3.40.50.1010">
    <property type="entry name" value="5'-nuclease"/>
    <property type="match status" value="1"/>
</dbReference>
<dbReference type="EMBL" id="OBQI01000007">
    <property type="protein sequence ID" value="SOC52872.1"/>
    <property type="molecule type" value="Genomic_DNA"/>
</dbReference>
<dbReference type="Pfam" id="PF01936">
    <property type="entry name" value="NYN"/>
    <property type="match status" value="1"/>
</dbReference>
<dbReference type="RefSeq" id="WP_176523073.1">
    <property type="nucleotide sequence ID" value="NZ_OBQI01000007.1"/>
</dbReference>
<protein>
    <submittedName>
        <fullName evidence="2">Uncharacterized conserved protein, LabA/DUF88 family</fullName>
    </submittedName>
</protein>
<dbReference type="InterPro" id="IPR021139">
    <property type="entry name" value="NYN"/>
</dbReference>
<dbReference type="AlphaFoldDB" id="A0A285VFJ8"/>
<keyword evidence="3" id="KW-1185">Reference proteome</keyword>
<reference evidence="3" key="1">
    <citation type="submission" date="2017-08" db="EMBL/GenBank/DDBJ databases">
        <authorList>
            <person name="Varghese N."/>
            <person name="Submissions S."/>
        </authorList>
    </citation>
    <scope>NUCLEOTIDE SEQUENCE [LARGE SCALE GENOMIC DNA]</scope>
    <source>
        <strain evidence="3">DSM 4725</strain>
    </source>
</reference>
<feature type="domain" description="NYN" evidence="1">
    <location>
        <begin position="32"/>
        <end position="166"/>
    </location>
</feature>
<evidence type="ECO:0000313" key="3">
    <source>
        <dbReference type="Proteomes" id="UP000219435"/>
    </source>
</evidence>
<proteinExistence type="predicted"/>